<dbReference type="RefSeq" id="WP_158219033.1">
    <property type="nucleotide sequence ID" value="NZ_BJUN01000001.1"/>
</dbReference>
<evidence type="ECO:0000313" key="1">
    <source>
        <dbReference type="EMBL" id="GEK57111.1"/>
    </source>
</evidence>
<sequence>MDENIVELEKDRKVAVIREDGIEILSFNRITNQTQSVHLSNEQFEKIMEAMKGGE</sequence>
<accession>A0A510Y2N6</accession>
<proteinExistence type="predicted"/>
<comment type="caution">
    <text evidence="1">The sequence shown here is derived from an EMBL/GenBank/DDBJ whole genome shotgun (WGS) entry which is preliminary data.</text>
</comment>
<dbReference type="EMBL" id="BJUN01000001">
    <property type="protein sequence ID" value="GEK57111.1"/>
    <property type="molecule type" value="Genomic_DNA"/>
</dbReference>
<protein>
    <submittedName>
        <fullName evidence="1">Uncharacterized protein</fullName>
    </submittedName>
</protein>
<dbReference type="AlphaFoldDB" id="A0A510Y2N6"/>
<dbReference type="Proteomes" id="UP000321051">
    <property type="component" value="Unassembled WGS sequence"/>
</dbReference>
<name>A0A510Y2N6_MARHA</name>
<reference evidence="1 2" key="1">
    <citation type="submission" date="2019-07" db="EMBL/GenBank/DDBJ databases">
        <title>Whole genome shotgun sequence of Marinococcus halophilus NBRC 102359.</title>
        <authorList>
            <person name="Hosoyama A."/>
            <person name="Uohara A."/>
            <person name="Ohji S."/>
            <person name="Ichikawa N."/>
        </authorList>
    </citation>
    <scope>NUCLEOTIDE SEQUENCE [LARGE SCALE GENOMIC DNA]</scope>
    <source>
        <strain evidence="1 2">NBRC 102359</strain>
    </source>
</reference>
<gene>
    <name evidence="1" type="ORF">MHA01_00160</name>
</gene>
<organism evidence="1 2">
    <name type="scientific">Marinococcus halophilus</name>
    <dbReference type="NCBI Taxonomy" id="1371"/>
    <lineage>
        <taxon>Bacteria</taxon>
        <taxon>Bacillati</taxon>
        <taxon>Bacillota</taxon>
        <taxon>Bacilli</taxon>
        <taxon>Bacillales</taxon>
        <taxon>Bacillaceae</taxon>
        <taxon>Marinococcus</taxon>
    </lineage>
</organism>
<keyword evidence="2" id="KW-1185">Reference proteome</keyword>
<evidence type="ECO:0000313" key="2">
    <source>
        <dbReference type="Proteomes" id="UP000321051"/>
    </source>
</evidence>